<dbReference type="GO" id="GO:0003700">
    <property type="term" value="F:DNA-binding transcription factor activity"/>
    <property type="evidence" value="ECO:0007669"/>
    <property type="project" value="InterPro"/>
</dbReference>
<reference evidence="6" key="1">
    <citation type="submission" date="2019-09" db="EMBL/GenBank/DDBJ databases">
        <authorList>
            <person name="Teo W.F.A."/>
            <person name="Duangmal K."/>
        </authorList>
    </citation>
    <scope>NUCLEOTIDE SEQUENCE [LARGE SCALE GENOMIC DNA]</scope>
    <source>
        <strain evidence="6">K81G1</strain>
    </source>
</reference>
<dbReference type="FunFam" id="1.10.10.10:FF:000001">
    <property type="entry name" value="LysR family transcriptional regulator"/>
    <property type="match status" value="1"/>
</dbReference>
<dbReference type="Gene3D" id="3.40.190.290">
    <property type="match status" value="1"/>
</dbReference>
<evidence type="ECO:0000259" key="5">
    <source>
        <dbReference type="PROSITE" id="PS50931"/>
    </source>
</evidence>
<dbReference type="InterPro" id="IPR000847">
    <property type="entry name" value="LysR_HTH_N"/>
</dbReference>
<dbReference type="GO" id="GO:0003677">
    <property type="term" value="F:DNA binding"/>
    <property type="evidence" value="ECO:0007669"/>
    <property type="project" value="UniProtKB-KW"/>
</dbReference>
<dbReference type="CDD" id="cd05466">
    <property type="entry name" value="PBP2_LTTR_substrate"/>
    <property type="match status" value="1"/>
</dbReference>
<dbReference type="Gene3D" id="1.10.10.10">
    <property type="entry name" value="Winged helix-like DNA-binding domain superfamily/Winged helix DNA-binding domain"/>
    <property type="match status" value="1"/>
</dbReference>
<dbReference type="EMBL" id="VMNW02000074">
    <property type="protein sequence ID" value="KAA9153596.1"/>
    <property type="molecule type" value="Genomic_DNA"/>
</dbReference>
<dbReference type="Pfam" id="PF03466">
    <property type="entry name" value="LysR_substrate"/>
    <property type="match status" value="1"/>
</dbReference>
<dbReference type="InterPro" id="IPR036388">
    <property type="entry name" value="WH-like_DNA-bd_sf"/>
</dbReference>
<dbReference type="PANTHER" id="PTHR30346">
    <property type="entry name" value="TRANSCRIPTIONAL DUAL REGULATOR HCAR-RELATED"/>
    <property type="match status" value="1"/>
</dbReference>
<name>A0A5N0UQM2_9PSEU</name>
<dbReference type="OrthoDB" id="4140098at2"/>
<sequence>MDVGKLQLPWLASFLAVVDEGSMTAAASSLHLSQPRISAHIAALEGVVGAPLFERRPRGVALTHLGSRFLPRARRVFDELRLAADELDAARDRLEGKLRIGSYPGASAMLIAPLLAQYRFRHPAVETDLVEGDAAQLERAVARKQVDFAVRPVGPPADAGLPAKPLCREKIVAVAPSDSALRVTGDLDFLAGETAIVSGDPQTGWADYRDRLEESGVEPAQVIVATMPTTVTAFVRARLGIGLLGAFAASAAHGDGTMLLELPPPLWQREVHILHGHEPLPPPAQAFTHLLRRRGPELTRGLAVW</sequence>
<evidence type="ECO:0000313" key="7">
    <source>
        <dbReference type="Proteomes" id="UP000319769"/>
    </source>
</evidence>
<dbReference type="AlphaFoldDB" id="A0A5N0UQM2"/>
<dbReference type="Proteomes" id="UP000319769">
    <property type="component" value="Unassembled WGS sequence"/>
</dbReference>
<keyword evidence="3" id="KW-0238">DNA-binding</keyword>
<accession>A0A5N0UQM2</accession>
<dbReference type="SUPFAM" id="SSF53850">
    <property type="entry name" value="Periplasmic binding protein-like II"/>
    <property type="match status" value="1"/>
</dbReference>
<gene>
    <name evidence="6" type="ORF">FPZ12_033995</name>
</gene>
<dbReference type="GO" id="GO:0032993">
    <property type="term" value="C:protein-DNA complex"/>
    <property type="evidence" value="ECO:0007669"/>
    <property type="project" value="TreeGrafter"/>
</dbReference>
<dbReference type="SUPFAM" id="SSF46785">
    <property type="entry name" value="Winged helix' DNA-binding domain"/>
    <property type="match status" value="1"/>
</dbReference>
<dbReference type="Pfam" id="PF00126">
    <property type="entry name" value="HTH_1"/>
    <property type="match status" value="1"/>
</dbReference>
<keyword evidence="4" id="KW-0804">Transcription</keyword>
<proteinExistence type="inferred from homology"/>
<keyword evidence="2" id="KW-0805">Transcription regulation</keyword>
<protein>
    <submittedName>
        <fullName evidence="6">LysR family transcriptional regulator</fullName>
    </submittedName>
</protein>
<organism evidence="6 7">
    <name type="scientific">Amycolatopsis acidicola</name>
    <dbReference type="NCBI Taxonomy" id="2596893"/>
    <lineage>
        <taxon>Bacteria</taxon>
        <taxon>Bacillati</taxon>
        <taxon>Actinomycetota</taxon>
        <taxon>Actinomycetes</taxon>
        <taxon>Pseudonocardiales</taxon>
        <taxon>Pseudonocardiaceae</taxon>
        <taxon>Amycolatopsis</taxon>
    </lineage>
</organism>
<keyword evidence="7" id="KW-1185">Reference proteome</keyword>
<comment type="caution">
    <text evidence="6">The sequence shown here is derived from an EMBL/GenBank/DDBJ whole genome shotgun (WGS) entry which is preliminary data.</text>
</comment>
<comment type="similarity">
    <text evidence="1">Belongs to the LysR transcriptional regulatory family.</text>
</comment>
<dbReference type="InterPro" id="IPR036390">
    <property type="entry name" value="WH_DNA-bd_sf"/>
</dbReference>
<dbReference type="PRINTS" id="PR00039">
    <property type="entry name" value="HTHLYSR"/>
</dbReference>
<evidence type="ECO:0000256" key="4">
    <source>
        <dbReference type="ARBA" id="ARBA00023163"/>
    </source>
</evidence>
<dbReference type="RefSeq" id="WP_144750160.1">
    <property type="nucleotide sequence ID" value="NZ_VMNW02000074.1"/>
</dbReference>
<evidence type="ECO:0000256" key="1">
    <source>
        <dbReference type="ARBA" id="ARBA00009437"/>
    </source>
</evidence>
<dbReference type="InterPro" id="IPR005119">
    <property type="entry name" value="LysR_subst-bd"/>
</dbReference>
<feature type="domain" description="HTH lysR-type" evidence="5">
    <location>
        <begin position="6"/>
        <end position="63"/>
    </location>
</feature>
<evidence type="ECO:0000256" key="3">
    <source>
        <dbReference type="ARBA" id="ARBA00023125"/>
    </source>
</evidence>
<dbReference type="PANTHER" id="PTHR30346:SF28">
    <property type="entry name" value="HTH-TYPE TRANSCRIPTIONAL REGULATOR CYNR"/>
    <property type="match status" value="1"/>
</dbReference>
<dbReference type="PROSITE" id="PS50931">
    <property type="entry name" value="HTH_LYSR"/>
    <property type="match status" value="1"/>
</dbReference>
<evidence type="ECO:0000313" key="6">
    <source>
        <dbReference type="EMBL" id="KAA9153596.1"/>
    </source>
</evidence>
<evidence type="ECO:0000256" key="2">
    <source>
        <dbReference type="ARBA" id="ARBA00023015"/>
    </source>
</evidence>